<keyword evidence="2" id="KW-1185">Reference proteome</keyword>
<evidence type="ECO:0000313" key="2">
    <source>
        <dbReference type="Proteomes" id="UP000639643"/>
    </source>
</evidence>
<dbReference type="EMBL" id="WIGM01001094">
    <property type="protein sequence ID" value="KAF6805153.1"/>
    <property type="molecule type" value="Genomic_DNA"/>
</dbReference>
<dbReference type="AlphaFoldDB" id="A0A8H6J2K6"/>
<gene>
    <name evidence="1" type="ORF">CMUS01_14687</name>
</gene>
<sequence>MCSFGDQTPPTSRERGAKFKQFAAASAADIADSGSFPDDQRGGREKHVVDSRLLMPLKVRRARKGVNGKGVPVVMYEIVRTASATPSWVLSSRLDETAIDIFWIGVRRRSGMTKAKWLGDDDIEKNEDSEDCIVVRGIACGFGGGSRSPVAKNLLSRFRASQKRVKKQDQDDADYIPKGL</sequence>
<reference evidence="1" key="1">
    <citation type="journal article" date="2020" name="Phytopathology">
        <title>Genome Sequence Resources of Colletotrichum truncatum, C. plurivorum, C. musicola, and C. sojae: Four Species Pathogenic to Soybean (Glycine max).</title>
        <authorList>
            <person name="Rogerio F."/>
            <person name="Boufleur T.R."/>
            <person name="Ciampi-Guillardi M."/>
            <person name="Sukno S.A."/>
            <person name="Thon M.R."/>
            <person name="Massola Junior N.S."/>
            <person name="Baroncelli R."/>
        </authorList>
    </citation>
    <scope>NUCLEOTIDE SEQUENCE</scope>
    <source>
        <strain evidence="1">LFN0074</strain>
    </source>
</reference>
<accession>A0A8H6J2K6</accession>
<comment type="caution">
    <text evidence="1">The sequence shown here is derived from an EMBL/GenBank/DDBJ whole genome shotgun (WGS) entry which is preliminary data.</text>
</comment>
<evidence type="ECO:0000313" key="1">
    <source>
        <dbReference type="EMBL" id="KAF6805153.1"/>
    </source>
</evidence>
<name>A0A8H6J2K6_9PEZI</name>
<proteinExistence type="predicted"/>
<organism evidence="1 2">
    <name type="scientific">Colletotrichum musicola</name>
    <dbReference type="NCBI Taxonomy" id="2175873"/>
    <lineage>
        <taxon>Eukaryota</taxon>
        <taxon>Fungi</taxon>
        <taxon>Dikarya</taxon>
        <taxon>Ascomycota</taxon>
        <taxon>Pezizomycotina</taxon>
        <taxon>Sordariomycetes</taxon>
        <taxon>Hypocreomycetidae</taxon>
        <taxon>Glomerellales</taxon>
        <taxon>Glomerellaceae</taxon>
        <taxon>Colletotrichum</taxon>
        <taxon>Colletotrichum orchidearum species complex</taxon>
    </lineage>
</organism>
<protein>
    <submittedName>
        <fullName evidence="1">Uncharacterized protein</fullName>
    </submittedName>
</protein>
<dbReference type="Proteomes" id="UP000639643">
    <property type="component" value="Unassembled WGS sequence"/>
</dbReference>